<protein>
    <submittedName>
        <fullName evidence="6">MurR/RpiR family transcriptional regulator</fullName>
    </submittedName>
</protein>
<dbReference type="GO" id="GO:0097367">
    <property type="term" value="F:carbohydrate derivative binding"/>
    <property type="evidence" value="ECO:0007669"/>
    <property type="project" value="InterPro"/>
</dbReference>
<proteinExistence type="predicted"/>
<dbReference type="InterPro" id="IPR000281">
    <property type="entry name" value="HTH_RpiR"/>
</dbReference>
<dbReference type="GO" id="GO:0003677">
    <property type="term" value="F:DNA binding"/>
    <property type="evidence" value="ECO:0007669"/>
    <property type="project" value="UniProtKB-KW"/>
</dbReference>
<gene>
    <name evidence="6" type="ORF">FEZ33_02585</name>
</gene>
<dbReference type="EMBL" id="VBSP01000005">
    <property type="protein sequence ID" value="TLQ48944.1"/>
    <property type="molecule type" value="Genomic_DNA"/>
</dbReference>
<sequence>MSFFGKLDFNSLSETERAIHHYMSSNSDKIPFMRVRDIANESHTSSSSVMRFIRKVGYDSYTEFRTHFKSSEVEKNELFVSKNYLDDSNFPNDFETRILTIAEQVQSCENIIFFGIGSSGTMCEYAARRLAILGYNTYAMTDPTFPIFSKLRNTTENIIFVLSITGMTTEILEMVNGFKNNLDYKIVAITANADSNLALMSDYVLDYRVPFVRLKQHEDLTSQIPSLYIIEVLSDALLNLNNEDSNIDVKETLE</sequence>
<evidence type="ECO:0000256" key="2">
    <source>
        <dbReference type="ARBA" id="ARBA00023125"/>
    </source>
</evidence>
<evidence type="ECO:0000256" key="3">
    <source>
        <dbReference type="ARBA" id="ARBA00023163"/>
    </source>
</evidence>
<keyword evidence="3" id="KW-0804">Transcription</keyword>
<dbReference type="InterPro" id="IPR046348">
    <property type="entry name" value="SIS_dom_sf"/>
</dbReference>
<comment type="caution">
    <text evidence="6">The sequence shown here is derived from an EMBL/GenBank/DDBJ whole genome shotgun (WGS) entry which is preliminary data.</text>
</comment>
<dbReference type="SUPFAM" id="SSF46689">
    <property type="entry name" value="Homeodomain-like"/>
    <property type="match status" value="1"/>
</dbReference>
<feature type="domain" description="HTH rpiR-type" evidence="4">
    <location>
        <begin position="1"/>
        <end position="75"/>
    </location>
</feature>
<dbReference type="InterPro" id="IPR009057">
    <property type="entry name" value="Homeodomain-like_sf"/>
</dbReference>
<evidence type="ECO:0000259" key="4">
    <source>
        <dbReference type="PROSITE" id="PS51071"/>
    </source>
</evidence>
<dbReference type="GO" id="GO:0003700">
    <property type="term" value="F:DNA-binding transcription factor activity"/>
    <property type="evidence" value="ECO:0007669"/>
    <property type="project" value="InterPro"/>
</dbReference>
<dbReference type="OrthoDB" id="1648815at2"/>
<keyword evidence="2" id="KW-0238">DNA-binding</keyword>
<name>A0A5R9EMV8_9LACT</name>
<dbReference type="GO" id="GO:1901135">
    <property type="term" value="P:carbohydrate derivative metabolic process"/>
    <property type="evidence" value="ECO:0007669"/>
    <property type="project" value="InterPro"/>
</dbReference>
<dbReference type="InterPro" id="IPR047640">
    <property type="entry name" value="RpiR-like"/>
</dbReference>
<dbReference type="Gene3D" id="3.40.50.10490">
    <property type="entry name" value="Glucose-6-phosphate isomerase like protein, domain 1"/>
    <property type="match status" value="1"/>
</dbReference>
<dbReference type="RefSeq" id="WP_138403838.1">
    <property type="nucleotide sequence ID" value="NZ_VBSP01000005.1"/>
</dbReference>
<dbReference type="InterPro" id="IPR035472">
    <property type="entry name" value="RpiR-like_SIS"/>
</dbReference>
<organism evidence="6 7">
    <name type="scientific">Ruoffia tabacinasalis</name>
    <dbReference type="NCBI Taxonomy" id="87458"/>
    <lineage>
        <taxon>Bacteria</taxon>
        <taxon>Bacillati</taxon>
        <taxon>Bacillota</taxon>
        <taxon>Bacilli</taxon>
        <taxon>Lactobacillales</taxon>
        <taxon>Aerococcaceae</taxon>
        <taxon>Ruoffia</taxon>
    </lineage>
</organism>
<dbReference type="CDD" id="cd05013">
    <property type="entry name" value="SIS_RpiR"/>
    <property type="match status" value="1"/>
</dbReference>
<dbReference type="Gene3D" id="1.10.10.10">
    <property type="entry name" value="Winged helix-like DNA-binding domain superfamily/Winged helix DNA-binding domain"/>
    <property type="match status" value="1"/>
</dbReference>
<dbReference type="Proteomes" id="UP000306420">
    <property type="component" value="Unassembled WGS sequence"/>
</dbReference>
<evidence type="ECO:0000313" key="7">
    <source>
        <dbReference type="Proteomes" id="UP000306420"/>
    </source>
</evidence>
<accession>A0A5R9EMV8</accession>
<reference evidence="6 7" key="1">
    <citation type="submission" date="2019-05" db="EMBL/GenBank/DDBJ databases">
        <title>The metagenome of a microbial culture collection derived from dairy environment covers the genomic content of the human microbiome.</title>
        <authorList>
            <person name="Roder T."/>
            <person name="Wuthrich D."/>
            <person name="Sattari Z."/>
            <person name="Von Ah U."/>
            <person name="Bar C."/>
            <person name="Ronchi F."/>
            <person name="Macpherson A.J."/>
            <person name="Ganal-Vonarburg S.C."/>
            <person name="Bruggmann R."/>
            <person name="Vergeres G."/>
        </authorList>
    </citation>
    <scope>NUCLEOTIDE SEQUENCE [LARGE SCALE GENOMIC DNA]</scope>
    <source>
        <strain evidence="6 7">FAM 24227</strain>
    </source>
</reference>
<dbReference type="PROSITE" id="PS51464">
    <property type="entry name" value="SIS"/>
    <property type="match status" value="1"/>
</dbReference>
<dbReference type="InterPro" id="IPR001347">
    <property type="entry name" value="SIS_dom"/>
</dbReference>
<dbReference type="Pfam" id="PF01418">
    <property type="entry name" value="HTH_6"/>
    <property type="match status" value="1"/>
</dbReference>
<dbReference type="SUPFAM" id="SSF53697">
    <property type="entry name" value="SIS domain"/>
    <property type="match status" value="1"/>
</dbReference>
<evidence type="ECO:0000256" key="1">
    <source>
        <dbReference type="ARBA" id="ARBA00023015"/>
    </source>
</evidence>
<dbReference type="AlphaFoldDB" id="A0A5R9EMV8"/>
<dbReference type="PROSITE" id="PS51071">
    <property type="entry name" value="HTH_RPIR"/>
    <property type="match status" value="1"/>
</dbReference>
<feature type="domain" description="SIS" evidence="5">
    <location>
        <begin position="101"/>
        <end position="243"/>
    </location>
</feature>
<dbReference type="PANTHER" id="PTHR30514:SF1">
    <property type="entry name" value="HTH-TYPE TRANSCRIPTIONAL REGULATOR HEXR-RELATED"/>
    <property type="match status" value="1"/>
</dbReference>
<dbReference type="PANTHER" id="PTHR30514">
    <property type="entry name" value="GLUCOKINASE"/>
    <property type="match status" value="1"/>
</dbReference>
<dbReference type="Pfam" id="PF01380">
    <property type="entry name" value="SIS"/>
    <property type="match status" value="1"/>
</dbReference>
<evidence type="ECO:0000313" key="6">
    <source>
        <dbReference type="EMBL" id="TLQ48944.1"/>
    </source>
</evidence>
<dbReference type="InterPro" id="IPR036388">
    <property type="entry name" value="WH-like_DNA-bd_sf"/>
</dbReference>
<evidence type="ECO:0000259" key="5">
    <source>
        <dbReference type="PROSITE" id="PS51464"/>
    </source>
</evidence>
<keyword evidence="1" id="KW-0805">Transcription regulation</keyword>